<evidence type="ECO:0000256" key="9">
    <source>
        <dbReference type="RuleBase" id="RU000515"/>
    </source>
</evidence>
<dbReference type="EMBL" id="JBCHKQ010000001">
    <property type="protein sequence ID" value="MEM5947429.1"/>
    <property type="molecule type" value="Genomic_DNA"/>
</dbReference>
<evidence type="ECO:0000256" key="10">
    <source>
        <dbReference type="RuleBase" id="RU004161"/>
    </source>
</evidence>
<evidence type="ECO:0000256" key="2">
    <source>
        <dbReference type="ARBA" id="ARBA00008055"/>
    </source>
</evidence>
<evidence type="ECO:0000256" key="5">
    <source>
        <dbReference type="ARBA" id="ARBA00023133"/>
    </source>
</evidence>
<dbReference type="InterPro" id="IPR013785">
    <property type="entry name" value="Aldolase_TIM"/>
</dbReference>
<dbReference type="InterPro" id="IPR001731">
    <property type="entry name" value="ALAD"/>
</dbReference>
<dbReference type="Proteomes" id="UP001466331">
    <property type="component" value="Unassembled WGS sequence"/>
</dbReference>
<comment type="catalytic activity">
    <reaction evidence="8 9">
        <text>2 5-aminolevulinate = porphobilinogen + 2 H2O + H(+)</text>
        <dbReference type="Rhea" id="RHEA:24064"/>
        <dbReference type="ChEBI" id="CHEBI:15377"/>
        <dbReference type="ChEBI" id="CHEBI:15378"/>
        <dbReference type="ChEBI" id="CHEBI:58126"/>
        <dbReference type="ChEBI" id="CHEBI:356416"/>
        <dbReference type="EC" id="4.2.1.24"/>
    </reaction>
</comment>
<dbReference type="PIRSF" id="PIRSF001415">
    <property type="entry name" value="Porphbilin_synth"/>
    <property type="match status" value="1"/>
</dbReference>
<comment type="caution">
    <text evidence="11">The sequence shown here is derived from an EMBL/GenBank/DDBJ whole genome shotgun (WGS) entry which is preliminary data.</text>
</comment>
<proteinExistence type="inferred from homology"/>
<dbReference type="InterPro" id="IPR030656">
    <property type="entry name" value="ALAD_AS"/>
</dbReference>
<evidence type="ECO:0000256" key="8">
    <source>
        <dbReference type="ARBA" id="ARBA00047651"/>
    </source>
</evidence>
<comment type="subunit">
    <text evidence="9">Homooctamer.</text>
</comment>
<organism evidence="11 12">
    <name type="scientific">Rarispira pelagica</name>
    <dbReference type="NCBI Taxonomy" id="3141764"/>
    <lineage>
        <taxon>Bacteria</taxon>
        <taxon>Pseudomonadati</taxon>
        <taxon>Spirochaetota</taxon>
        <taxon>Spirochaetia</taxon>
        <taxon>Winmispirales</taxon>
        <taxon>Winmispiraceae</taxon>
        <taxon>Rarispira</taxon>
    </lineage>
</organism>
<dbReference type="Gene3D" id="3.20.20.70">
    <property type="entry name" value="Aldolase class I"/>
    <property type="match status" value="1"/>
</dbReference>
<keyword evidence="12" id="KW-1185">Reference proteome</keyword>
<dbReference type="GO" id="GO:0004655">
    <property type="term" value="F:porphobilinogen synthase activity"/>
    <property type="evidence" value="ECO:0007669"/>
    <property type="project" value="UniProtKB-EC"/>
</dbReference>
<comment type="pathway">
    <text evidence="1">Porphyrin-containing compound metabolism; protoporphyrin-IX biosynthesis; coproporphyrinogen-III from 5-aminolevulinate: step 1/4.</text>
</comment>
<dbReference type="SUPFAM" id="SSF51569">
    <property type="entry name" value="Aldolase"/>
    <property type="match status" value="1"/>
</dbReference>
<dbReference type="PANTHER" id="PTHR11458">
    <property type="entry name" value="DELTA-AMINOLEVULINIC ACID DEHYDRATASE"/>
    <property type="match status" value="1"/>
</dbReference>
<protein>
    <recommendedName>
        <fullName evidence="4 9">Delta-aminolevulinic acid dehydratase</fullName>
        <ecNumber evidence="3 9">4.2.1.24</ecNumber>
    </recommendedName>
</protein>
<keyword evidence="7 9" id="KW-0627">Porphyrin biosynthesis</keyword>
<evidence type="ECO:0000256" key="4">
    <source>
        <dbReference type="ARBA" id="ARBA00020771"/>
    </source>
</evidence>
<keyword evidence="6 9" id="KW-0456">Lyase</keyword>
<dbReference type="Pfam" id="PF00490">
    <property type="entry name" value="ALAD"/>
    <property type="match status" value="1"/>
</dbReference>
<dbReference type="SMART" id="SM01004">
    <property type="entry name" value="ALAD"/>
    <property type="match status" value="1"/>
</dbReference>
<keyword evidence="5" id="KW-0350">Heme biosynthesis</keyword>
<accession>A0ABU9UAB1</accession>
<evidence type="ECO:0000256" key="3">
    <source>
        <dbReference type="ARBA" id="ARBA00012053"/>
    </source>
</evidence>
<dbReference type="NCBIfam" id="NF006762">
    <property type="entry name" value="PRK09283.1"/>
    <property type="match status" value="1"/>
</dbReference>
<evidence type="ECO:0000313" key="12">
    <source>
        <dbReference type="Proteomes" id="UP001466331"/>
    </source>
</evidence>
<dbReference type="EC" id="4.2.1.24" evidence="3 9"/>
<evidence type="ECO:0000256" key="1">
    <source>
        <dbReference type="ARBA" id="ARBA00004694"/>
    </source>
</evidence>
<gene>
    <name evidence="11" type="primary">hemB</name>
    <name evidence="11" type="ORF">WKV44_02620</name>
</gene>
<comment type="similarity">
    <text evidence="2 10">Belongs to the ALAD family.</text>
</comment>
<dbReference type="PRINTS" id="PR00144">
    <property type="entry name" value="DALDHYDRTASE"/>
</dbReference>
<name>A0ABU9UAB1_9SPIR</name>
<sequence>MLPLRQYRIDSRTRDKFADTKVTAANFIEALFITDSKNEKTEITGFPDVYRYGYDTVIDRIDSLLDRGIDKVLLFAVPDKNKKDDSASYAMSSDSIIPRAIKKIKKIFPSLTIFTDICVCSYTRHGHCGIVMDRDVDNNATLTILARMARLHAEAGADWVCPSAMMDGQVEAIRKELDSRNLQKTSILSYSAKYASGLYGPFRNAADSSPSFGDRKTYQMDIRNSGEAIIECWSDIKEGADAIMVKPALFYLDIIAKIRREFYNTVLAAYLVSGEYSMLSQAIRENTVPSAYREAVIAIARAGADWIISYNTDILLMHMEKEL</sequence>
<reference evidence="11 12" key="1">
    <citation type="submission" date="2024-03" db="EMBL/GenBank/DDBJ databases">
        <title>Ignisphaera cupida sp. nov., a hyperthermophilic hydrolytic archaeon from a hot spring of Kamchatka, and proposal of Ignisphaeraceae fam. nov.</title>
        <authorList>
            <person name="Podosokorskaya O.A."/>
            <person name="Elcheninov A.G."/>
            <person name="Maltseva A.I."/>
            <person name="Zayulina K.S."/>
            <person name="Novikov A."/>
            <person name="Merkel A.Y."/>
        </authorList>
    </citation>
    <scope>NUCLEOTIDE SEQUENCE [LARGE SCALE GENOMIC DNA]</scope>
    <source>
        <strain evidence="11 12">38H-sp</strain>
    </source>
</reference>
<dbReference type="PANTHER" id="PTHR11458:SF0">
    <property type="entry name" value="DELTA-AMINOLEVULINIC ACID DEHYDRATASE"/>
    <property type="match status" value="1"/>
</dbReference>
<evidence type="ECO:0000313" key="11">
    <source>
        <dbReference type="EMBL" id="MEM5947429.1"/>
    </source>
</evidence>
<dbReference type="RefSeq" id="WP_420068878.1">
    <property type="nucleotide sequence ID" value="NZ_JBCHKQ010000001.1"/>
</dbReference>
<dbReference type="PROSITE" id="PS00169">
    <property type="entry name" value="D_ALA_DEHYDRATASE"/>
    <property type="match status" value="1"/>
</dbReference>
<evidence type="ECO:0000256" key="6">
    <source>
        <dbReference type="ARBA" id="ARBA00023239"/>
    </source>
</evidence>
<evidence type="ECO:0000256" key="7">
    <source>
        <dbReference type="ARBA" id="ARBA00023244"/>
    </source>
</evidence>